<sequence>MASEMSKNGVKVSDEEVTSHQRDQGTGGAEGEEQTEALARQSSILALTLDELQNSLCESGRNFGSMNMDEFMNNIWNAEEFQAATGACAAAAAQMDMEVDAVAGAGGIGGAGDAGGSGLCRQGSFALPQPLCRKTVEEVWAEINKEAPAHAAHAQAAQALPQPPVQPPAVNGGGIAENDRQGTLGEMTLEQFLVKAGVVRGSLGGGQAPPMPVGMVHGPMHPMQQGQHQQPGPLMYQVAPVNAMYPGMGDGMGFVPNGYTGMAVVPPPAPSQGGVGIVSPGSSDGRSAMTQADAMNCIGSGAMVMENGAARKRPAPEDRPGEKSVERRHRRMIKNRESAARSRARKQAYTVELEAELNELKEENARLKAEETTILLAKKQMVFALSLSPSFVNCLQDPVNCQSQCMRADGNSVVVCVILSAAGEDDGAVQGERQGQEGRRPAAPLRQLHLVKWRRTVPAGGGGGVAFCHHIFSLRSPT</sequence>
<dbReference type="EnsemblPlants" id="AVESA.00010b.r2.4AG0638420.2">
    <property type="protein sequence ID" value="AVESA.00010b.r2.4AG0638420.2.CDS"/>
    <property type="gene ID" value="AVESA.00010b.r2.4AG0638420"/>
</dbReference>
<reference evidence="1" key="1">
    <citation type="submission" date="2021-05" db="EMBL/GenBank/DDBJ databases">
        <authorList>
            <person name="Scholz U."/>
            <person name="Mascher M."/>
            <person name="Fiebig A."/>
        </authorList>
    </citation>
    <scope>NUCLEOTIDE SEQUENCE [LARGE SCALE GENOMIC DNA]</scope>
</reference>
<dbReference type="Proteomes" id="UP001732700">
    <property type="component" value="Chromosome 4A"/>
</dbReference>
<evidence type="ECO:0000313" key="1">
    <source>
        <dbReference type="EnsemblPlants" id="AVESA.00010b.r2.4AG0638420.2.CDS"/>
    </source>
</evidence>
<proteinExistence type="predicted"/>
<evidence type="ECO:0000313" key="2">
    <source>
        <dbReference type="Proteomes" id="UP001732700"/>
    </source>
</evidence>
<name>A0ACD5WHX4_AVESA</name>
<keyword evidence="2" id="KW-1185">Reference proteome</keyword>
<organism evidence="1 2">
    <name type="scientific">Avena sativa</name>
    <name type="common">Oat</name>
    <dbReference type="NCBI Taxonomy" id="4498"/>
    <lineage>
        <taxon>Eukaryota</taxon>
        <taxon>Viridiplantae</taxon>
        <taxon>Streptophyta</taxon>
        <taxon>Embryophyta</taxon>
        <taxon>Tracheophyta</taxon>
        <taxon>Spermatophyta</taxon>
        <taxon>Magnoliopsida</taxon>
        <taxon>Liliopsida</taxon>
        <taxon>Poales</taxon>
        <taxon>Poaceae</taxon>
        <taxon>BOP clade</taxon>
        <taxon>Pooideae</taxon>
        <taxon>Poodae</taxon>
        <taxon>Poeae</taxon>
        <taxon>Poeae Chloroplast Group 1 (Aveneae type)</taxon>
        <taxon>Aveninae</taxon>
        <taxon>Avena</taxon>
    </lineage>
</organism>
<protein>
    <submittedName>
        <fullName evidence="1">Uncharacterized protein</fullName>
    </submittedName>
</protein>
<reference evidence="1" key="2">
    <citation type="submission" date="2025-09" db="UniProtKB">
        <authorList>
            <consortium name="EnsemblPlants"/>
        </authorList>
    </citation>
    <scope>IDENTIFICATION</scope>
</reference>
<accession>A0ACD5WHX4</accession>